<dbReference type="Gene3D" id="1.10.10.60">
    <property type="entry name" value="Homeodomain-like"/>
    <property type="match status" value="2"/>
</dbReference>
<name>A0ABP0X750_9BRYO</name>
<evidence type="ECO:0000313" key="8">
    <source>
        <dbReference type="EMBL" id="CAK9273432.1"/>
    </source>
</evidence>
<dbReference type="EMBL" id="OZ020100">
    <property type="protein sequence ID" value="CAK9273432.1"/>
    <property type="molecule type" value="Genomic_DNA"/>
</dbReference>
<keyword evidence="3" id="KW-0238">DNA-binding</keyword>
<dbReference type="CDD" id="cd00167">
    <property type="entry name" value="SANT"/>
    <property type="match status" value="2"/>
</dbReference>
<sequence length="745" mass="80525">MSRVAIADRDDLRRGAWTAEEDEKLRAYVGSHGTGHWRSVGRKAGLQRCGKSCRLRWTNYLRPNIRHGSFTPYEEDLIVKLHSSLGSRWSLIAARMPGRTDNDIKNHWNTRLKKKLCNMGIDPVTHKPISELLRDIAGTMQPDGSSAAGCNNPMAAAGEEAARRCFSDNLLRKAVRDYSRTSAAASAPAGPSKYTDHSVISGAACAAPDFNLHSCSDVELELSGGDRQYCGDVTTLAAQSTSSLIQKESAVAVDEDLHSWEHSISSTTSNCMSGHRNSCSEVDEVNLERSTSRSPSSRSMQNLQVNSTSSRSKNNMEAAASCWGSQLNITTDCRHHHLHHAADYTSPGTSPAAFLYLPTAPPLAAASSIKENNPTNNLELSFKSSRDQHHGNLIKELHEISRQFFPAASHGSCRSPTPTPTTTSGSRSSSTASQLVQRPPPPPVHNFLSDHYGDHQLVPCSWRTTSSMNAATAAAAAAGTSTTSSSAASTLQVDELAAAVQLLPCSSNKLQQYAVPMSSSRFSTDESNLQLHITKQHQQQPYFNFSDTFDMDLMKTRPHHIPMDQRQQQQEEDHHVENSIISRHEYYNNQINPAGLNFNQLQVTSDLELPAAGATGAYLRTQLREPISSSYNNNAAAAIVASSSACTAHVAAPHQTLMSSFAAAATGSPSALSSSSFTSSAGPAAAAAAALHISNFTTGAPDPPLTMAMTTPASGMNSIRVHGHHSYDHQNIQTSRVQVLWDFQE</sequence>
<evidence type="ECO:0000259" key="6">
    <source>
        <dbReference type="PROSITE" id="PS50090"/>
    </source>
</evidence>
<dbReference type="InterPro" id="IPR009057">
    <property type="entry name" value="Homeodomain-like_sf"/>
</dbReference>
<dbReference type="InterPro" id="IPR015495">
    <property type="entry name" value="Myb_TF_plants"/>
</dbReference>
<feature type="domain" description="Myb-like" evidence="6">
    <location>
        <begin position="9"/>
        <end position="61"/>
    </location>
</feature>
<gene>
    <name evidence="8" type="ORF">CSSPJE1EN1_LOCUS18910</name>
</gene>
<evidence type="ECO:0000256" key="5">
    <source>
        <dbReference type="SAM" id="MobiDB-lite"/>
    </source>
</evidence>
<reference evidence="8" key="1">
    <citation type="submission" date="2024-02" db="EMBL/GenBank/DDBJ databases">
        <authorList>
            <consortium name="ELIXIR-Norway"/>
            <consortium name="Elixir Norway"/>
        </authorList>
    </citation>
    <scope>NUCLEOTIDE SEQUENCE</scope>
</reference>
<evidence type="ECO:0000313" key="9">
    <source>
        <dbReference type="Proteomes" id="UP001497444"/>
    </source>
</evidence>
<dbReference type="Proteomes" id="UP001497444">
    <property type="component" value="Chromosome 5"/>
</dbReference>
<proteinExistence type="predicted"/>
<feature type="compositionally biased region" description="Low complexity" evidence="5">
    <location>
        <begin position="414"/>
        <end position="431"/>
    </location>
</feature>
<evidence type="ECO:0000256" key="4">
    <source>
        <dbReference type="ARBA" id="ARBA00023242"/>
    </source>
</evidence>
<feature type="region of interest" description="Disordered" evidence="5">
    <location>
        <begin position="282"/>
        <end position="312"/>
    </location>
</feature>
<accession>A0ABP0X750</accession>
<feature type="domain" description="HTH myb-type" evidence="7">
    <location>
        <begin position="9"/>
        <end position="65"/>
    </location>
</feature>
<feature type="compositionally biased region" description="Polar residues" evidence="5">
    <location>
        <begin position="300"/>
        <end position="312"/>
    </location>
</feature>
<dbReference type="PANTHER" id="PTHR47994:SF5">
    <property type="entry name" value="F14D16.11-RELATED"/>
    <property type="match status" value="1"/>
</dbReference>
<evidence type="ECO:0000259" key="7">
    <source>
        <dbReference type="PROSITE" id="PS51294"/>
    </source>
</evidence>
<dbReference type="SUPFAM" id="SSF46689">
    <property type="entry name" value="Homeodomain-like"/>
    <property type="match status" value="1"/>
</dbReference>
<feature type="domain" description="HTH myb-type" evidence="7">
    <location>
        <begin position="66"/>
        <end position="116"/>
    </location>
</feature>
<evidence type="ECO:0000256" key="3">
    <source>
        <dbReference type="ARBA" id="ARBA00023125"/>
    </source>
</evidence>
<organism evidence="8 9">
    <name type="scientific">Sphagnum jensenii</name>
    <dbReference type="NCBI Taxonomy" id="128206"/>
    <lineage>
        <taxon>Eukaryota</taxon>
        <taxon>Viridiplantae</taxon>
        <taxon>Streptophyta</taxon>
        <taxon>Embryophyta</taxon>
        <taxon>Bryophyta</taxon>
        <taxon>Sphagnophytina</taxon>
        <taxon>Sphagnopsida</taxon>
        <taxon>Sphagnales</taxon>
        <taxon>Sphagnaceae</taxon>
        <taxon>Sphagnum</taxon>
    </lineage>
</organism>
<keyword evidence="9" id="KW-1185">Reference proteome</keyword>
<feature type="region of interest" description="Disordered" evidence="5">
    <location>
        <begin position="407"/>
        <end position="450"/>
    </location>
</feature>
<dbReference type="PROSITE" id="PS50090">
    <property type="entry name" value="MYB_LIKE"/>
    <property type="match status" value="2"/>
</dbReference>
<evidence type="ECO:0000256" key="2">
    <source>
        <dbReference type="ARBA" id="ARBA00022737"/>
    </source>
</evidence>
<dbReference type="InterPro" id="IPR017930">
    <property type="entry name" value="Myb_dom"/>
</dbReference>
<evidence type="ECO:0000256" key="1">
    <source>
        <dbReference type="ARBA" id="ARBA00004123"/>
    </source>
</evidence>
<keyword evidence="2" id="KW-0677">Repeat</keyword>
<dbReference type="Pfam" id="PF00249">
    <property type="entry name" value="Myb_DNA-binding"/>
    <property type="match status" value="2"/>
</dbReference>
<dbReference type="PROSITE" id="PS51294">
    <property type="entry name" value="HTH_MYB"/>
    <property type="match status" value="2"/>
</dbReference>
<protein>
    <submittedName>
        <fullName evidence="8">Uncharacterized protein</fullName>
    </submittedName>
</protein>
<comment type="subcellular location">
    <subcellularLocation>
        <location evidence="1">Nucleus</location>
    </subcellularLocation>
</comment>
<dbReference type="SMART" id="SM00717">
    <property type="entry name" value="SANT"/>
    <property type="match status" value="2"/>
</dbReference>
<feature type="domain" description="Myb-like" evidence="6">
    <location>
        <begin position="62"/>
        <end position="112"/>
    </location>
</feature>
<dbReference type="PANTHER" id="PTHR47994">
    <property type="entry name" value="F14D16.11-RELATED"/>
    <property type="match status" value="1"/>
</dbReference>
<dbReference type="InterPro" id="IPR001005">
    <property type="entry name" value="SANT/Myb"/>
</dbReference>
<keyword evidence="4" id="KW-0539">Nucleus</keyword>